<dbReference type="Proteomes" id="UP000294593">
    <property type="component" value="Unassembled WGS sequence"/>
</dbReference>
<organism evidence="1 2">
    <name type="scientific">Aquabacterium commune</name>
    <dbReference type="NCBI Taxonomy" id="70586"/>
    <lineage>
        <taxon>Bacteria</taxon>
        <taxon>Pseudomonadati</taxon>
        <taxon>Pseudomonadota</taxon>
        <taxon>Betaproteobacteria</taxon>
        <taxon>Burkholderiales</taxon>
        <taxon>Aquabacterium</taxon>
    </lineage>
</organism>
<evidence type="ECO:0000313" key="2">
    <source>
        <dbReference type="Proteomes" id="UP000294593"/>
    </source>
</evidence>
<keyword evidence="2" id="KW-1185">Reference proteome</keyword>
<dbReference type="AlphaFoldDB" id="A0A4R6QY55"/>
<gene>
    <name evidence="1" type="ORF">EV672_1268</name>
</gene>
<sequence length="131" mass="14538">MRKATLDAEFGLAKTYNQELSGSERSFNQEQGASVTQQYTELVDKLVTQVPVVGFETVKQDVKSISGEFHTFVLLKLPYVEFNRVLQQQRAQAQGDKIALAFSELEKRVTARQAQRAKDAASAAATIDQAN</sequence>
<reference evidence="1 2" key="1">
    <citation type="submission" date="2019-03" db="EMBL/GenBank/DDBJ databases">
        <title>Genomic Encyclopedia of Type Strains, Phase IV (KMG-IV): sequencing the most valuable type-strain genomes for metagenomic binning, comparative biology and taxonomic classification.</title>
        <authorList>
            <person name="Goeker M."/>
        </authorList>
    </citation>
    <scope>NUCLEOTIDE SEQUENCE [LARGE SCALE GENOMIC DNA]</scope>
    <source>
        <strain evidence="1 2">DSM 11901</strain>
    </source>
</reference>
<evidence type="ECO:0000313" key="1">
    <source>
        <dbReference type="EMBL" id="TDP78181.1"/>
    </source>
</evidence>
<accession>A0A4R6QY55</accession>
<comment type="caution">
    <text evidence="1">The sequence shown here is derived from an EMBL/GenBank/DDBJ whole genome shotgun (WGS) entry which is preliminary data.</text>
</comment>
<dbReference type="EMBL" id="SNXW01000026">
    <property type="protein sequence ID" value="TDP78181.1"/>
    <property type="molecule type" value="Genomic_DNA"/>
</dbReference>
<proteinExistence type="predicted"/>
<name>A0A4R6QY55_9BURK</name>
<protein>
    <submittedName>
        <fullName evidence="1">Uncharacterized protein</fullName>
    </submittedName>
</protein>